<gene>
    <name evidence="2" type="ORF">SAMN05444487_106188</name>
</gene>
<evidence type="ECO:0000313" key="2">
    <source>
        <dbReference type="EMBL" id="SDW82049.1"/>
    </source>
</evidence>
<accession>A0A1H2WPY0</accession>
<proteinExistence type="predicted"/>
<dbReference type="EMBL" id="FNNQ01000006">
    <property type="protein sequence ID" value="SDW82049.1"/>
    <property type="molecule type" value="Genomic_DNA"/>
</dbReference>
<feature type="compositionally biased region" description="Polar residues" evidence="1">
    <location>
        <begin position="68"/>
        <end position="80"/>
    </location>
</feature>
<dbReference type="OrthoDB" id="2991458at2"/>
<evidence type="ECO:0000256" key="1">
    <source>
        <dbReference type="SAM" id="MobiDB-lite"/>
    </source>
</evidence>
<keyword evidence="3" id="KW-1185">Reference proteome</keyword>
<dbReference type="Proteomes" id="UP000198534">
    <property type="component" value="Unassembled WGS sequence"/>
</dbReference>
<dbReference type="AlphaFoldDB" id="A0A1H2WPY0"/>
<organism evidence="2 3">
    <name type="scientific">Marininema mesophilum</name>
    <dbReference type="NCBI Taxonomy" id="1048340"/>
    <lineage>
        <taxon>Bacteria</taxon>
        <taxon>Bacillati</taxon>
        <taxon>Bacillota</taxon>
        <taxon>Bacilli</taxon>
        <taxon>Bacillales</taxon>
        <taxon>Thermoactinomycetaceae</taxon>
        <taxon>Marininema</taxon>
    </lineage>
</organism>
<reference evidence="2 3" key="1">
    <citation type="submission" date="2016-10" db="EMBL/GenBank/DDBJ databases">
        <authorList>
            <person name="de Groot N.N."/>
        </authorList>
    </citation>
    <scope>NUCLEOTIDE SEQUENCE [LARGE SCALE GENOMIC DNA]</scope>
    <source>
        <strain evidence="2 3">DSM 45610</strain>
    </source>
</reference>
<evidence type="ECO:0000313" key="3">
    <source>
        <dbReference type="Proteomes" id="UP000198534"/>
    </source>
</evidence>
<protein>
    <submittedName>
        <fullName evidence="2">Uncharacterized protein</fullName>
    </submittedName>
</protein>
<name>A0A1H2WPY0_9BACL</name>
<feature type="region of interest" description="Disordered" evidence="1">
    <location>
        <begin position="31"/>
        <end position="80"/>
    </location>
</feature>
<dbReference type="RefSeq" id="WP_091738857.1">
    <property type="nucleotide sequence ID" value="NZ_FNNQ01000006.1"/>
</dbReference>
<dbReference type="STRING" id="1048340.SAMN05444487_106188"/>
<sequence length="80" mass="8846">MFQIGIRSIKVHSISEVGSLNIGTTLNFLVKKEQPPQGEEQEKEQEPTVPPRLPDEQNPKPPEGSLPEQDQSGTQDVSQP</sequence>